<keyword evidence="2" id="KW-1185">Reference proteome</keyword>
<reference evidence="1" key="1">
    <citation type="submission" date="2022-02" db="EMBL/GenBank/DDBJ databases">
        <title>Plant Genome Project.</title>
        <authorList>
            <person name="Zhang R.-G."/>
        </authorList>
    </citation>
    <scope>NUCLEOTIDE SEQUENCE</scope>
    <source>
        <strain evidence="1">AT1</strain>
    </source>
</reference>
<name>A0ACC0N1D2_RHOML</name>
<accession>A0ACC0N1D2</accession>
<evidence type="ECO:0000313" key="2">
    <source>
        <dbReference type="Proteomes" id="UP001062846"/>
    </source>
</evidence>
<dbReference type="Proteomes" id="UP001062846">
    <property type="component" value="Chromosome 7"/>
</dbReference>
<gene>
    <name evidence="1" type="ORF">RHMOL_Rhmol07G0160700</name>
</gene>
<protein>
    <submittedName>
        <fullName evidence="1">Uncharacterized protein</fullName>
    </submittedName>
</protein>
<proteinExistence type="predicted"/>
<comment type="caution">
    <text evidence="1">The sequence shown here is derived from an EMBL/GenBank/DDBJ whole genome shotgun (WGS) entry which is preliminary data.</text>
</comment>
<evidence type="ECO:0000313" key="1">
    <source>
        <dbReference type="EMBL" id="KAI8546975.1"/>
    </source>
</evidence>
<dbReference type="EMBL" id="CM046394">
    <property type="protein sequence ID" value="KAI8546975.1"/>
    <property type="molecule type" value="Genomic_DNA"/>
</dbReference>
<organism evidence="1 2">
    <name type="scientific">Rhododendron molle</name>
    <name type="common">Chinese azalea</name>
    <name type="synonym">Azalea mollis</name>
    <dbReference type="NCBI Taxonomy" id="49168"/>
    <lineage>
        <taxon>Eukaryota</taxon>
        <taxon>Viridiplantae</taxon>
        <taxon>Streptophyta</taxon>
        <taxon>Embryophyta</taxon>
        <taxon>Tracheophyta</taxon>
        <taxon>Spermatophyta</taxon>
        <taxon>Magnoliopsida</taxon>
        <taxon>eudicotyledons</taxon>
        <taxon>Gunneridae</taxon>
        <taxon>Pentapetalae</taxon>
        <taxon>asterids</taxon>
        <taxon>Ericales</taxon>
        <taxon>Ericaceae</taxon>
        <taxon>Ericoideae</taxon>
        <taxon>Rhodoreae</taxon>
        <taxon>Rhododendron</taxon>
    </lineage>
</organism>
<sequence length="70" mass="8071">MIKRRTLRTRAIKMLVLKILFWIFLLQLPHMVYLYKLRTVKFGLILAIFPTGFMCAAGGQTITNQLAGMV</sequence>